<dbReference type="EMBL" id="BSEC01000005">
    <property type="protein sequence ID" value="GLI95779.1"/>
    <property type="molecule type" value="Genomic_DNA"/>
</dbReference>
<evidence type="ECO:0000313" key="1">
    <source>
        <dbReference type="EMBL" id="GLI95779.1"/>
    </source>
</evidence>
<protein>
    <recommendedName>
        <fullName evidence="3">Three-Cys-motif partner protein TcmP</fullName>
    </recommendedName>
</protein>
<dbReference type="RefSeq" id="WP_281806774.1">
    <property type="nucleotide sequence ID" value="NZ_BSEC01000005.1"/>
</dbReference>
<gene>
    <name evidence="1" type="ORF">LMG27198_47710</name>
</gene>
<dbReference type="NCBIfam" id="TIGR04474">
    <property type="entry name" value="tcm_partner"/>
    <property type="match status" value="1"/>
</dbReference>
<dbReference type="InterPro" id="IPR031009">
    <property type="entry name" value="Tcm_partner"/>
</dbReference>
<dbReference type="SUPFAM" id="SSF53335">
    <property type="entry name" value="S-adenosyl-L-methionine-dependent methyltransferases"/>
    <property type="match status" value="1"/>
</dbReference>
<dbReference type="AlphaFoldDB" id="A0A9W6GZI7"/>
<name>A0A9W6GZI7_9HYPH</name>
<comment type="caution">
    <text evidence="1">The sequence shown here is derived from an EMBL/GenBank/DDBJ whole genome shotgun (WGS) entry which is preliminary data.</text>
</comment>
<evidence type="ECO:0008006" key="3">
    <source>
        <dbReference type="Google" id="ProtNLM"/>
    </source>
</evidence>
<keyword evidence="2" id="KW-1185">Reference proteome</keyword>
<dbReference type="Proteomes" id="UP001144323">
    <property type="component" value="Unassembled WGS sequence"/>
</dbReference>
<reference evidence="1" key="1">
    <citation type="journal article" date="2023" name="Int. J. Syst. Evol. Microbiol.">
        <title>Methylocystis iwaonis sp. nov., a type II methane-oxidizing bacterium from surface soil of a rice paddy field in Japan, and emended description of the genus Methylocystis (ex Whittenbury et al. 1970) Bowman et al. 1993.</title>
        <authorList>
            <person name="Kaise H."/>
            <person name="Sawadogo J.B."/>
            <person name="Alam M.S."/>
            <person name="Ueno C."/>
            <person name="Dianou D."/>
            <person name="Shinjo R."/>
            <person name="Asakawa S."/>
        </authorList>
    </citation>
    <scope>NUCLEOTIDE SEQUENCE</scope>
    <source>
        <strain evidence="1">LMG27198</strain>
    </source>
</reference>
<sequence>MAGVAVVGPWAKEKLDALGRYLDFYSKVLKNQSWRTVYVDAFAGGGRAIVRGEPKRPAEGPSLFLDDQQVDAEQRELVDGSPRVALDVANPFSRYIFIDPNPARGDELEAMRREYGASRQIDVLRTDAAAGIAWVVSAPISKASHRGVAFLDPFGAKLNWSSVQQLADTGLFEVVVNFGLNMAIQRMLPNSGEVPDGWAKTLDAYFGTRAWFDEVYHERAGGLFRTSGFEKHPDYSERLLELYRARLKSAFGHVSTPRLIRNTKGAPLYYLLWAGPHPKGLKGADYILKMGERLRVRGGRRKSA</sequence>
<dbReference type="InterPro" id="IPR029063">
    <property type="entry name" value="SAM-dependent_MTases_sf"/>
</dbReference>
<evidence type="ECO:0000313" key="2">
    <source>
        <dbReference type="Proteomes" id="UP001144323"/>
    </source>
</evidence>
<organism evidence="1 2">
    <name type="scientific">Methylocystis echinoides</name>
    <dbReference type="NCBI Taxonomy" id="29468"/>
    <lineage>
        <taxon>Bacteria</taxon>
        <taxon>Pseudomonadati</taxon>
        <taxon>Pseudomonadota</taxon>
        <taxon>Alphaproteobacteria</taxon>
        <taxon>Hyphomicrobiales</taxon>
        <taxon>Methylocystaceae</taxon>
        <taxon>Methylocystis</taxon>
    </lineage>
</organism>
<proteinExistence type="predicted"/>
<accession>A0A9W6GZI7</accession>